<keyword evidence="4" id="KW-1185">Reference proteome</keyword>
<dbReference type="InterPro" id="IPR036812">
    <property type="entry name" value="NAD(P)_OxRdtase_dom_sf"/>
</dbReference>
<dbReference type="AlphaFoldDB" id="A0A9P5UCT6"/>
<dbReference type="InterPro" id="IPR023210">
    <property type="entry name" value="NADP_OxRdtase_dom"/>
</dbReference>
<dbReference type="SUPFAM" id="SSF51430">
    <property type="entry name" value="NAD(P)-linked oxidoreductase"/>
    <property type="match status" value="1"/>
</dbReference>
<dbReference type="GO" id="GO:0016491">
    <property type="term" value="F:oxidoreductase activity"/>
    <property type="evidence" value="ECO:0007669"/>
    <property type="project" value="UniProtKB-KW"/>
</dbReference>
<name>A0A9P5UCT6_9AGAR</name>
<protein>
    <submittedName>
        <fullName evidence="3">Aldo/keto reductase</fullName>
    </submittedName>
</protein>
<dbReference type="CDD" id="cd19075">
    <property type="entry name" value="AKR_AKR7A1-5"/>
    <property type="match status" value="1"/>
</dbReference>
<gene>
    <name evidence="3" type="ORF">BDP27DRAFT_1443380</name>
</gene>
<evidence type="ECO:0000256" key="1">
    <source>
        <dbReference type="ARBA" id="ARBA00023002"/>
    </source>
</evidence>
<accession>A0A9P5UCT6</accession>
<keyword evidence="1" id="KW-0560">Oxidoreductase</keyword>
<evidence type="ECO:0000313" key="4">
    <source>
        <dbReference type="Proteomes" id="UP000772434"/>
    </source>
</evidence>
<comment type="caution">
    <text evidence="3">The sequence shown here is derived from an EMBL/GenBank/DDBJ whole genome shotgun (WGS) entry which is preliminary data.</text>
</comment>
<dbReference type="InterPro" id="IPR050523">
    <property type="entry name" value="AKR_Detox_Biosynth"/>
</dbReference>
<dbReference type="PANTHER" id="PTHR43364:SF4">
    <property type="entry name" value="NAD(P)-LINKED OXIDOREDUCTASE SUPERFAMILY PROTEIN"/>
    <property type="match status" value="1"/>
</dbReference>
<dbReference type="Pfam" id="PF00248">
    <property type="entry name" value="Aldo_ket_red"/>
    <property type="match status" value="1"/>
</dbReference>
<dbReference type="PANTHER" id="PTHR43364">
    <property type="entry name" value="NADH-SPECIFIC METHYLGLYOXAL REDUCTASE-RELATED"/>
    <property type="match status" value="1"/>
</dbReference>
<dbReference type="OrthoDB" id="2310150at2759"/>
<dbReference type="EMBL" id="JADNRY010000009">
    <property type="protein sequence ID" value="KAF9075480.1"/>
    <property type="molecule type" value="Genomic_DNA"/>
</dbReference>
<reference evidence="3" key="1">
    <citation type="submission" date="2020-11" db="EMBL/GenBank/DDBJ databases">
        <authorList>
            <consortium name="DOE Joint Genome Institute"/>
            <person name="Ahrendt S."/>
            <person name="Riley R."/>
            <person name="Andreopoulos W."/>
            <person name="Labutti K."/>
            <person name="Pangilinan J."/>
            <person name="Ruiz-Duenas F.J."/>
            <person name="Barrasa J.M."/>
            <person name="Sanchez-Garcia M."/>
            <person name="Camarero S."/>
            <person name="Miyauchi S."/>
            <person name="Serrano A."/>
            <person name="Linde D."/>
            <person name="Babiker R."/>
            <person name="Drula E."/>
            <person name="Ayuso-Fernandez I."/>
            <person name="Pacheco R."/>
            <person name="Padilla G."/>
            <person name="Ferreira P."/>
            <person name="Barriuso J."/>
            <person name="Kellner H."/>
            <person name="Castanera R."/>
            <person name="Alfaro M."/>
            <person name="Ramirez L."/>
            <person name="Pisabarro A.G."/>
            <person name="Kuo A."/>
            <person name="Tritt A."/>
            <person name="Lipzen A."/>
            <person name="He G."/>
            <person name="Yan M."/>
            <person name="Ng V."/>
            <person name="Cullen D."/>
            <person name="Martin F."/>
            <person name="Rosso M.-N."/>
            <person name="Henrissat B."/>
            <person name="Hibbett D."/>
            <person name="Martinez A.T."/>
            <person name="Grigoriev I.V."/>
        </authorList>
    </citation>
    <scope>NUCLEOTIDE SEQUENCE</scope>
    <source>
        <strain evidence="3">AH 40177</strain>
    </source>
</reference>
<evidence type="ECO:0000313" key="3">
    <source>
        <dbReference type="EMBL" id="KAF9075480.1"/>
    </source>
</evidence>
<feature type="domain" description="NADP-dependent oxidoreductase" evidence="2">
    <location>
        <begin position="10"/>
        <end position="325"/>
    </location>
</feature>
<organism evidence="3 4">
    <name type="scientific">Rhodocollybia butyracea</name>
    <dbReference type="NCBI Taxonomy" id="206335"/>
    <lineage>
        <taxon>Eukaryota</taxon>
        <taxon>Fungi</taxon>
        <taxon>Dikarya</taxon>
        <taxon>Basidiomycota</taxon>
        <taxon>Agaricomycotina</taxon>
        <taxon>Agaricomycetes</taxon>
        <taxon>Agaricomycetidae</taxon>
        <taxon>Agaricales</taxon>
        <taxon>Marasmiineae</taxon>
        <taxon>Omphalotaceae</taxon>
        <taxon>Rhodocollybia</taxon>
    </lineage>
</organism>
<dbReference type="Gene3D" id="3.20.20.100">
    <property type="entry name" value="NADP-dependent oxidoreductase domain"/>
    <property type="match status" value="1"/>
</dbReference>
<proteinExistence type="predicted"/>
<evidence type="ECO:0000259" key="2">
    <source>
        <dbReference type="Pfam" id="PF00248"/>
    </source>
</evidence>
<sequence>MPAAKSGLNIVMGAATFGEIEKGARIADPKVVDQILDVFVAHGHSEIDNSRQYCAGTSEEMIGKIDWKSKGLRLGTKLLAIKAGGGFAASLAAEEIYHTYDDMKKHLLRSLKALNTDQLDTWYLHSPDRHTDYKITMKAVNDLHKEGYFKRFGISNFTAWEVAEIVTIARSNGYIEPTVYQGIYNAIHRTVEPELVPCLRKFGLSFYVFNPLGGGFFTGRYNSVQSDAEPGSRFDASKGQGQYYRARYFNEANFKALAAVQAVATKHNLTLPEVGLRWLSHHSQLKKEYGDGILIGASSVDHVKENLADLDKGPLPEEVVTVVNEGWEGARPFASKYHH</sequence>
<dbReference type="Proteomes" id="UP000772434">
    <property type="component" value="Unassembled WGS sequence"/>
</dbReference>